<comment type="caution">
    <text evidence="5">The sequence shown here is derived from an EMBL/GenBank/DDBJ whole genome shotgun (WGS) entry which is preliminary data.</text>
</comment>
<dbReference type="EMBL" id="VSSQ01018588">
    <property type="protein sequence ID" value="MPM61910.1"/>
    <property type="molecule type" value="Genomic_DNA"/>
</dbReference>
<evidence type="ECO:0000256" key="1">
    <source>
        <dbReference type="ARBA" id="ARBA00023015"/>
    </source>
</evidence>
<dbReference type="PRINTS" id="PR00033">
    <property type="entry name" value="HTHASNC"/>
</dbReference>
<keyword evidence="2" id="KW-0238">DNA-binding</keyword>
<evidence type="ECO:0000313" key="5">
    <source>
        <dbReference type="EMBL" id="MPM61910.1"/>
    </source>
</evidence>
<dbReference type="SUPFAM" id="SSF54909">
    <property type="entry name" value="Dimeric alpha+beta barrel"/>
    <property type="match status" value="1"/>
</dbReference>
<organism evidence="5">
    <name type="scientific">bioreactor metagenome</name>
    <dbReference type="NCBI Taxonomy" id="1076179"/>
    <lineage>
        <taxon>unclassified sequences</taxon>
        <taxon>metagenomes</taxon>
        <taxon>ecological metagenomes</taxon>
    </lineage>
</organism>
<evidence type="ECO:0000256" key="3">
    <source>
        <dbReference type="ARBA" id="ARBA00023163"/>
    </source>
</evidence>
<dbReference type="AlphaFoldDB" id="A0A645B8X1"/>
<evidence type="ECO:0000259" key="4">
    <source>
        <dbReference type="PROSITE" id="PS50956"/>
    </source>
</evidence>
<keyword evidence="3" id="KW-0804">Transcription</keyword>
<sequence>MKTEILNLLNENARISLNDLALRVGASPEQVKETIQALEKEGVIRGYTVILNEDDLGISKVRALIEVKVTPRREGGFDQVAQRIARYPEVTDLFLVSGGFDLLLMVEGDTLQEVASFVSAKLSTIDGVISTSTGFMLKKYKESGRIMQNDEDYERLKVCP</sequence>
<dbReference type="Pfam" id="PF13412">
    <property type="entry name" value="HTH_24"/>
    <property type="match status" value="1"/>
</dbReference>
<dbReference type="InterPro" id="IPR019888">
    <property type="entry name" value="Tscrpt_reg_AsnC-like"/>
</dbReference>
<dbReference type="InterPro" id="IPR036390">
    <property type="entry name" value="WH_DNA-bd_sf"/>
</dbReference>
<evidence type="ECO:0000256" key="2">
    <source>
        <dbReference type="ARBA" id="ARBA00023125"/>
    </source>
</evidence>
<dbReference type="InterPro" id="IPR011008">
    <property type="entry name" value="Dimeric_a/b-barrel"/>
</dbReference>
<name>A0A645B8X1_9ZZZZ</name>
<dbReference type="SUPFAM" id="SSF46785">
    <property type="entry name" value="Winged helix' DNA-binding domain"/>
    <property type="match status" value="1"/>
</dbReference>
<dbReference type="InterPro" id="IPR019887">
    <property type="entry name" value="Tscrpt_reg_AsnC/Lrp_C"/>
</dbReference>
<dbReference type="GO" id="GO:0043200">
    <property type="term" value="P:response to amino acid"/>
    <property type="evidence" value="ECO:0007669"/>
    <property type="project" value="TreeGrafter"/>
</dbReference>
<dbReference type="InterPro" id="IPR036388">
    <property type="entry name" value="WH-like_DNA-bd_sf"/>
</dbReference>
<gene>
    <name evidence="5" type="primary">lrp_16</name>
    <name evidence="5" type="ORF">SDC9_108774</name>
</gene>
<dbReference type="GO" id="GO:0043565">
    <property type="term" value="F:sequence-specific DNA binding"/>
    <property type="evidence" value="ECO:0007669"/>
    <property type="project" value="InterPro"/>
</dbReference>
<accession>A0A645B8X1</accession>
<reference evidence="5" key="1">
    <citation type="submission" date="2019-08" db="EMBL/GenBank/DDBJ databases">
        <authorList>
            <person name="Kucharzyk K."/>
            <person name="Murdoch R.W."/>
            <person name="Higgins S."/>
            <person name="Loffler F."/>
        </authorList>
    </citation>
    <scope>NUCLEOTIDE SEQUENCE</scope>
</reference>
<dbReference type="PROSITE" id="PS50956">
    <property type="entry name" value="HTH_ASNC_2"/>
    <property type="match status" value="1"/>
</dbReference>
<dbReference type="Gene3D" id="1.10.10.10">
    <property type="entry name" value="Winged helix-like DNA-binding domain superfamily/Winged helix DNA-binding domain"/>
    <property type="match status" value="1"/>
</dbReference>
<feature type="domain" description="HTH asnC-type" evidence="4">
    <location>
        <begin position="1"/>
        <end position="59"/>
    </location>
</feature>
<dbReference type="Pfam" id="PF01037">
    <property type="entry name" value="AsnC_trans_reg"/>
    <property type="match status" value="1"/>
</dbReference>
<dbReference type="Gene3D" id="3.30.70.920">
    <property type="match status" value="1"/>
</dbReference>
<dbReference type="PANTHER" id="PTHR30154">
    <property type="entry name" value="LEUCINE-RESPONSIVE REGULATORY PROTEIN"/>
    <property type="match status" value="1"/>
</dbReference>
<protein>
    <submittedName>
        <fullName evidence="5">Leucine-responsive regulatory protein</fullName>
    </submittedName>
</protein>
<dbReference type="SMART" id="SM00344">
    <property type="entry name" value="HTH_ASNC"/>
    <property type="match status" value="1"/>
</dbReference>
<dbReference type="PANTHER" id="PTHR30154:SF34">
    <property type="entry name" value="TRANSCRIPTIONAL REGULATOR AZLB"/>
    <property type="match status" value="1"/>
</dbReference>
<dbReference type="GO" id="GO:0005829">
    <property type="term" value="C:cytosol"/>
    <property type="evidence" value="ECO:0007669"/>
    <property type="project" value="TreeGrafter"/>
</dbReference>
<proteinExistence type="predicted"/>
<keyword evidence="1" id="KW-0805">Transcription regulation</keyword>
<dbReference type="InterPro" id="IPR000485">
    <property type="entry name" value="AsnC-type_HTH_dom"/>
</dbReference>